<dbReference type="Proteomes" id="UP001390339">
    <property type="component" value="Unassembled WGS sequence"/>
</dbReference>
<organism evidence="2 3">
    <name type="scientific">Apiospora arundinis</name>
    <dbReference type="NCBI Taxonomy" id="335852"/>
    <lineage>
        <taxon>Eukaryota</taxon>
        <taxon>Fungi</taxon>
        <taxon>Dikarya</taxon>
        <taxon>Ascomycota</taxon>
        <taxon>Pezizomycotina</taxon>
        <taxon>Sordariomycetes</taxon>
        <taxon>Xylariomycetidae</taxon>
        <taxon>Amphisphaeriales</taxon>
        <taxon>Apiosporaceae</taxon>
        <taxon>Apiospora</taxon>
    </lineage>
</organism>
<gene>
    <name evidence="2" type="ORF">PGQ11_010523</name>
</gene>
<evidence type="ECO:0000313" key="3">
    <source>
        <dbReference type="Proteomes" id="UP001390339"/>
    </source>
</evidence>
<dbReference type="EMBL" id="JAPCWZ010000006">
    <property type="protein sequence ID" value="KAK8859789.1"/>
    <property type="molecule type" value="Genomic_DNA"/>
</dbReference>
<evidence type="ECO:0000259" key="1">
    <source>
        <dbReference type="Pfam" id="PF20150"/>
    </source>
</evidence>
<keyword evidence="3" id="KW-1185">Reference proteome</keyword>
<sequence length="310" mass="35772">MDDLTAFKESLKFSFESEKPDHGAEFKLFALLPTEIRLQIWRASWIPKKIWPSGSWFIKDKDHSYLPPHTNLPITAWVNQESRQETLRMYCRFASSGFWQFDSFFNPKIDHLCLDSCHMPVCPAMQQVKETLKVERLEISTCVDLSYGSCDESCVFYKGFDTELDMEDYMGTCGFCMSYRNVLEGRKTLGNMLTLMKSQWLPSIRYLKLETHLESTYLGDIHQDVRDSVGPVFLPGTNAAEGVLIFPLLEGRDYLKGFEALFLGPHEVACMDRKLLPRAGGLVWMEYVSRVTFSALFSLDGNWKRFVQNP</sequence>
<dbReference type="PANTHER" id="PTHR35910">
    <property type="entry name" value="2EXR DOMAIN-CONTAINING PROTEIN"/>
    <property type="match status" value="1"/>
</dbReference>
<dbReference type="InterPro" id="IPR045518">
    <property type="entry name" value="2EXR"/>
</dbReference>
<accession>A0ABR2IAP9</accession>
<reference evidence="2 3" key="1">
    <citation type="journal article" date="2024" name="IMA Fungus">
        <title>Apiospora arundinis, a panoply of carbohydrate-active enzymes and secondary metabolites.</title>
        <authorList>
            <person name="Sorensen T."/>
            <person name="Petersen C."/>
            <person name="Muurmann A.T."/>
            <person name="Christiansen J.V."/>
            <person name="Brundto M.L."/>
            <person name="Overgaard C.K."/>
            <person name="Boysen A.T."/>
            <person name="Wollenberg R.D."/>
            <person name="Larsen T.O."/>
            <person name="Sorensen J.L."/>
            <person name="Nielsen K.L."/>
            <person name="Sondergaard T.E."/>
        </authorList>
    </citation>
    <scope>NUCLEOTIDE SEQUENCE [LARGE SCALE GENOMIC DNA]</scope>
    <source>
        <strain evidence="2 3">AAU 773</strain>
    </source>
</reference>
<feature type="domain" description="2EXR" evidence="1">
    <location>
        <begin position="26"/>
        <end position="112"/>
    </location>
</feature>
<comment type="caution">
    <text evidence="2">The sequence shown here is derived from an EMBL/GenBank/DDBJ whole genome shotgun (WGS) entry which is preliminary data.</text>
</comment>
<name>A0ABR2IAP9_9PEZI</name>
<protein>
    <submittedName>
        <fullName evidence="2">Cyclin-like f-box protein</fullName>
    </submittedName>
</protein>
<evidence type="ECO:0000313" key="2">
    <source>
        <dbReference type="EMBL" id="KAK8859789.1"/>
    </source>
</evidence>
<proteinExistence type="predicted"/>
<dbReference type="Pfam" id="PF20150">
    <property type="entry name" value="2EXR"/>
    <property type="match status" value="1"/>
</dbReference>
<dbReference type="PANTHER" id="PTHR35910:SF6">
    <property type="entry name" value="2EXR DOMAIN-CONTAINING PROTEIN"/>
    <property type="match status" value="1"/>
</dbReference>